<comment type="caution">
    <text evidence="9">The sequence shown here is derived from an EMBL/GenBank/DDBJ whole genome shotgun (WGS) entry which is preliminary data.</text>
</comment>
<dbReference type="PANTHER" id="PTHR33885">
    <property type="entry name" value="PHAGE SHOCK PROTEIN C"/>
    <property type="match status" value="1"/>
</dbReference>
<keyword evidence="5 6" id="KW-0472">Membrane</keyword>
<evidence type="ECO:0000256" key="1">
    <source>
        <dbReference type="ARBA" id="ARBA00004162"/>
    </source>
</evidence>
<dbReference type="Proteomes" id="UP000236594">
    <property type="component" value="Unassembled WGS sequence"/>
</dbReference>
<evidence type="ECO:0000256" key="2">
    <source>
        <dbReference type="ARBA" id="ARBA00022475"/>
    </source>
</evidence>
<keyword evidence="4 6" id="KW-1133">Transmembrane helix</keyword>
<evidence type="ECO:0000256" key="5">
    <source>
        <dbReference type="ARBA" id="ARBA00023136"/>
    </source>
</evidence>
<dbReference type="RefSeq" id="WP_109712262.1">
    <property type="nucleotide sequence ID" value="NZ_PPED02000002.1"/>
</dbReference>
<dbReference type="PANTHER" id="PTHR33885:SF3">
    <property type="entry name" value="PHAGE SHOCK PROTEIN C"/>
    <property type="match status" value="1"/>
</dbReference>
<organism evidence="9 10">
    <name type="scientific">Chryseobacterium phosphatilyticum</name>
    <dbReference type="NCBI Taxonomy" id="475075"/>
    <lineage>
        <taxon>Bacteria</taxon>
        <taxon>Pseudomonadati</taxon>
        <taxon>Bacteroidota</taxon>
        <taxon>Flavobacteriia</taxon>
        <taxon>Flavobacteriales</taxon>
        <taxon>Weeksellaceae</taxon>
        <taxon>Chryseobacterium group</taxon>
        <taxon>Chryseobacterium</taxon>
    </lineage>
</organism>
<dbReference type="AlphaFoldDB" id="A0A316XBS3"/>
<feature type="transmembrane region" description="Helical" evidence="6">
    <location>
        <begin position="317"/>
        <end position="337"/>
    </location>
</feature>
<evidence type="ECO:0000259" key="7">
    <source>
        <dbReference type="Pfam" id="PF04024"/>
    </source>
</evidence>
<comment type="subcellular location">
    <subcellularLocation>
        <location evidence="1">Cell membrane</location>
        <topology evidence="1">Single-pass membrane protein</topology>
    </subcellularLocation>
</comment>
<name>A0A316XBS3_9FLAO</name>
<reference evidence="9 10" key="1">
    <citation type="submission" date="2018-04" db="EMBL/GenBank/DDBJ databases">
        <title>Draft Genome Sequence of Phosphate-Solubilizing Chryseobacterium sp. ISE14 that is a Biocontrol and Plant Growth-Promoting Rhizobacterium Isolated from Cucumber.</title>
        <authorList>
            <person name="Jeong J.-J."/>
            <person name="Sang M.K."/>
            <person name="Choi I.-G."/>
            <person name="Kim K.D."/>
        </authorList>
    </citation>
    <scope>NUCLEOTIDE SEQUENCE [LARGE SCALE GENOMIC DNA]</scope>
    <source>
        <strain evidence="9 10">ISE14</strain>
    </source>
</reference>
<dbReference type="InterPro" id="IPR054321">
    <property type="entry name" value="PspC-rel_TM"/>
</dbReference>
<evidence type="ECO:0000256" key="3">
    <source>
        <dbReference type="ARBA" id="ARBA00022692"/>
    </source>
</evidence>
<gene>
    <name evidence="9" type="ORF">C1631_011725</name>
</gene>
<dbReference type="Pfam" id="PF04024">
    <property type="entry name" value="PspC"/>
    <property type="match status" value="1"/>
</dbReference>
<accession>A0A316XBS3</accession>
<dbReference type="InterPro" id="IPR052027">
    <property type="entry name" value="PspC"/>
</dbReference>
<evidence type="ECO:0000313" key="9">
    <source>
        <dbReference type="EMBL" id="PWN70619.1"/>
    </source>
</evidence>
<evidence type="ECO:0000256" key="6">
    <source>
        <dbReference type="SAM" id="Phobius"/>
    </source>
</evidence>
<feature type="transmembrane region" description="Helical" evidence="6">
    <location>
        <begin position="141"/>
        <end position="172"/>
    </location>
</feature>
<sequence>MNKTLSIGLAGFSFTIEEHAYIKLSDYLNALRSSLDASEADEVMHDIEIRMVEIFNDSLGKREVINDTDVEKVIAQIGTPEKIEEQEEAYFSEKTSTRNNNSGSHYTDKKQLFRDPEKQKIAGVCAGLAQYVGMDITAMRAIWLGIFVLGIFTAAISSSLIGLLYVVLWLVLPKAETAADFLKMQGKPMNFDNLKNESNKLVQFANESTQRVGEIYNENKPYINNASSGIWNVFKYIVGGIFVMLAVSSIIGVFVVFGLFGMDTDFPGANQIRFYMDDNGLDKVLAAMMVIGSLIPAIIFSLLSIKIFSPKTKLRNIGWVIGGLFLLLIGLGTYFGISMAKKNLIYRGSKEDVENVAINTNSDTIYVDVKQINIPQNFKAYDDDIYSDKKTVYEEDYISVDVTRKTDIKTPYLIIKKEGNGYNYPVQLTVPVEVVNNKVILPNFIKYPYEHRFRDYRVDYELVVPQKAIVLPLKKNGIHFDGDLNGDGIDDDGDGDNDDYNNHNGVRIEKNKITVNGSSIEYNSDDKDSIIINGKKVPNNQAKKVIDSVASDIKKINKDVDIKIKDGKNEISIQTK</sequence>
<feature type="domain" description="Phage shock protein PspC N-terminal" evidence="7">
    <location>
        <begin position="110"/>
        <end position="175"/>
    </location>
</feature>
<feature type="transmembrane region" description="Helical" evidence="6">
    <location>
        <begin position="283"/>
        <end position="305"/>
    </location>
</feature>
<keyword evidence="2" id="KW-1003">Cell membrane</keyword>
<dbReference type="GO" id="GO:0005886">
    <property type="term" value="C:plasma membrane"/>
    <property type="evidence" value="ECO:0007669"/>
    <property type="project" value="UniProtKB-SubCell"/>
</dbReference>
<dbReference type="OrthoDB" id="5772680at2"/>
<feature type="domain" description="PspC-related transmembrane region" evidence="8">
    <location>
        <begin position="204"/>
        <end position="341"/>
    </location>
</feature>
<keyword evidence="10" id="KW-1185">Reference proteome</keyword>
<dbReference type="Pfam" id="PF22571">
    <property type="entry name" value="LiaI-LiaF-TM_PspC"/>
    <property type="match status" value="1"/>
</dbReference>
<dbReference type="InterPro" id="IPR007168">
    <property type="entry name" value="Phageshock_PspC_N"/>
</dbReference>
<protein>
    <submittedName>
        <fullName evidence="9">Uncharacterized protein</fullName>
    </submittedName>
</protein>
<evidence type="ECO:0000313" key="10">
    <source>
        <dbReference type="Proteomes" id="UP000236594"/>
    </source>
</evidence>
<dbReference type="EMBL" id="PPED02000002">
    <property type="protein sequence ID" value="PWN70619.1"/>
    <property type="molecule type" value="Genomic_DNA"/>
</dbReference>
<keyword evidence="3 6" id="KW-0812">Transmembrane</keyword>
<proteinExistence type="predicted"/>
<feature type="transmembrane region" description="Helical" evidence="6">
    <location>
        <begin position="236"/>
        <end position="262"/>
    </location>
</feature>
<evidence type="ECO:0000259" key="8">
    <source>
        <dbReference type="Pfam" id="PF22571"/>
    </source>
</evidence>
<evidence type="ECO:0000256" key="4">
    <source>
        <dbReference type="ARBA" id="ARBA00022989"/>
    </source>
</evidence>